<dbReference type="Proteomes" id="UP000612808">
    <property type="component" value="Unassembled WGS sequence"/>
</dbReference>
<evidence type="ECO:0000256" key="1">
    <source>
        <dbReference type="SAM" id="MobiDB-lite"/>
    </source>
</evidence>
<keyword evidence="3" id="KW-1185">Reference proteome</keyword>
<reference evidence="2" key="1">
    <citation type="submission" date="2021-01" db="EMBL/GenBank/DDBJ databases">
        <title>Whole genome shotgun sequence of Actinocatenispora rupis NBRC 107355.</title>
        <authorList>
            <person name="Komaki H."/>
            <person name="Tamura T."/>
        </authorList>
    </citation>
    <scope>NUCLEOTIDE SEQUENCE</scope>
    <source>
        <strain evidence="2">NBRC 107355</strain>
    </source>
</reference>
<feature type="region of interest" description="Disordered" evidence="1">
    <location>
        <begin position="1"/>
        <end position="103"/>
    </location>
</feature>
<organism evidence="2 3">
    <name type="scientific">Actinocatenispora rupis</name>
    <dbReference type="NCBI Taxonomy" id="519421"/>
    <lineage>
        <taxon>Bacteria</taxon>
        <taxon>Bacillati</taxon>
        <taxon>Actinomycetota</taxon>
        <taxon>Actinomycetes</taxon>
        <taxon>Micromonosporales</taxon>
        <taxon>Micromonosporaceae</taxon>
        <taxon>Actinocatenispora</taxon>
    </lineage>
</organism>
<feature type="compositionally biased region" description="Basic and acidic residues" evidence="1">
    <location>
        <begin position="94"/>
        <end position="103"/>
    </location>
</feature>
<name>A0A8J3JGY1_9ACTN</name>
<protein>
    <submittedName>
        <fullName evidence="2">Uncharacterized protein</fullName>
    </submittedName>
</protein>
<feature type="compositionally biased region" description="Low complexity" evidence="1">
    <location>
        <begin position="38"/>
        <end position="48"/>
    </location>
</feature>
<feature type="compositionally biased region" description="Gly residues" evidence="1">
    <location>
        <begin position="49"/>
        <end position="61"/>
    </location>
</feature>
<dbReference type="AlphaFoldDB" id="A0A8J3JGY1"/>
<proteinExistence type="predicted"/>
<evidence type="ECO:0000313" key="3">
    <source>
        <dbReference type="Proteomes" id="UP000612808"/>
    </source>
</evidence>
<sequence length="103" mass="10180">MPRESGVDGSASVPVPAPRVTGSAVVSPAGASPGPRESGVAGSAPASPGEGGSVAGPGSGVGRPVPVSSSDAMFSVRPPLGPRRSRTVAVHARRREERYRGAR</sequence>
<accession>A0A8J3JGY1</accession>
<gene>
    <name evidence="2" type="ORF">Aru02nite_70860</name>
</gene>
<evidence type="ECO:0000313" key="2">
    <source>
        <dbReference type="EMBL" id="GID16197.1"/>
    </source>
</evidence>
<dbReference type="EMBL" id="BOMB01000054">
    <property type="protein sequence ID" value="GID16197.1"/>
    <property type="molecule type" value="Genomic_DNA"/>
</dbReference>
<comment type="caution">
    <text evidence="2">The sequence shown here is derived from an EMBL/GenBank/DDBJ whole genome shotgun (WGS) entry which is preliminary data.</text>
</comment>